<feature type="region of interest" description="Disordered" evidence="4">
    <location>
        <begin position="39"/>
        <end position="125"/>
    </location>
</feature>
<organism evidence="5 6">
    <name type="scientific">Durusdinium trenchii</name>
    <dbReference type="NCBI Taxonomy" id="1381693"/>
    <lineage>
        <taxon>Eukaryota</taxon>
        <taxon>Sar</taxon>
        <taxon>Alveolata</taxon>
        <taxon>Dinophyceae</taxon>
        <taxon>Suessiales</taxon>
        <taxon>Symbiodiniaceae</taxon>
        <taxon>Durusdinium</taxon>
    </lineage>
</organism>
<keyword evidence="1" id="KW-0677">Repeat</keyword>
<evidence type="ECO:0000256" key="1">
    <source>
        <dbReference type="ARBA" id="ARBA00022737"/>
    </source>
</evidence>
<sequence length="1272" mass="139577">MGTHSQATESLRQWFAEPPSSSLHDMLKALAALRQLLPAPKPSETLSPAPDYRLSTTRKRRLEEKKKAREQRKAQEDANTAVTMEIPSEGQAQGEPEEPEVPKNDAGDQAREMPKGEAEDAKEVEPPSGVLAQILSFSKGTIWISWLFDWRRGFASGADHMCAFEVVHFGESEELSLGEAMMDVRETQCPLKLTCVCMVPLVTWPENRAITIYQLRTLRIFLERLCKNGQLRQDGRIIHWYILNMYHISDLVLRPVITHLHAKRKCDGPPKLSWVELVATESQPPTILMSHCWSGIFRDFMAVVDKLVLDRGYHHRVAIWVCTFANSQFGEDFGPNLEASPYYSAISMAEGTVLVVDRDAGSLSRIWCSLEVHFTDKLDKDLQVYTPSGRIGSQLVTSGPLVEALADWDVTCCEATQPCDRRQILNYLADPARENDGLAKDAEGSLKLEDGWKKIMEDDTTDPSLKRANGSPEYQHEAQLFKTHEQVFSRLNQTVRSKVRAAACCFEQSSTASCRIGPIEERGVHLGQIRAFFKALKSEIRQHSTLNYSTATTRTVVEQIQTLRNRGFSYAETVNVGPVCPQYVIEHQWDGRISDLAAGIEWFAEARQLSDFSRLFFDLLALRRPWSHLIDNESEWDAPDQAEAAIRLNRDTDGRAFLWPGHGVNINRAWFMHAFHVARKTAKVIDFVSATGAMACTVPFPDGTWAFGTFDPKIAEKLLELDARESKSTYQRDVDEILGKLGSARGGFHRFHHCLRRIAAGPVMRACAVGGSDEEISKILRIGSGIVINSTSLQGSLGRMPAHVAAAAGNVAALGALLNLGADPNVEDHIHETPLHYAAFSGHLDCVKLLLSRSANTAAESAFCETPLDVAMDNIAEFRGVETKKICTLLEVWEARALLWSHTSPRIRDEVALSDCAFEDGCAIGMLCVMLDLRYSTSSIGNVSTSLPVGSVGSRLISPPMEEKSPQGTPRRGRVASSMGDFISSLQSGGSPTTRRLSLRPPSGRSGTPKEEDEASGKSTLESCQASLEKGSFVEMEVEKSQHQELTLPVGRGADAVDESQSPSSVPIPSKQSDESCSAETPLSVGDLDEFDDESLLRLVQAFTYLETRRSRTTEAGVCGTPSSSDAKDAPEPPKAQEVDVAKTLPAKEPAAEVKPSQAHKAAFRVPRATSVFDDLGTLESMADVLSNVEAVNRDTNLESPSSGCQLEAQGTSEILDGAEVGMMRTNSTALYSLCTADALEESSPKLCSVCFPLKAGHDTGDCGLARTKHAG</sequence>
<dbReference type="PROSITE" id="PS50088">
    <property type="entry name" value="ANK_REPEAT"/>
    <property type="match status" value="2"/>
</dbReference>
<gene>
    <name evidence="5" type="ORF">SCF082_LOCUS10040</name>
</gene>
<evidence type="ECO:0000256" key="2">
    <source>
        <dbReference type="ARBA" id="ARBA00023043"/>
    </source>
</evidence>
<dbReference type="PANTHER" id="PTHR24201:SF15">
    <property type="entry name" value="ANKYRIN REPEAT DOMAIN-CONTAINING PROTEIN 66"/>
    <property type="match status" value="1"/>
</dbReference>
<reference evidence="5 6" key="1">
    <citation type="submission" date="2024-02" db="EMBL/GenBank/DDBJ databases">
        <authorList>
            <person name="Chen Y."/>
            <person name="Shah S."/>
            <person name="Dougan E. K."/>
            <person name="Thang M."/>
            <person name="Chan C."/>
        </authorList>
    </citation>
    <scope>NUCLEOTIDE SEQUENCE [LARGE SCALE GENOMIC DNA]</scope>
</reference>
<dbReference type="SUPFAM" id="SSF48403">
    <property type="entry name" value="Ankyrin repeat"/>
    <property type="match status" value="1"/>
</dbReference>
<dbReference type="Gene3D" id="1.25.40.20">
    <property type="entry name" value="Ankyrin repeat-containing domain"/>
    <property type="match status" value="1"/>
</dbReference>
<evidence type="ECO:0000256" key="4">
    <source>
        <dbReference type="SAM" id="MobiDB-lite"/>
    </source>
</evidence>
<protein>
    <submittedName>
        <fullName evidence="5">GA-binding protein subunit beta-1 (GABP subunit beta-1) (GABPB-1) (GABP subunit beta-2) (GABPB-2)</fullName>
    </submittedName>
</protein>
<name>A0ABP0J396_9DINO</name>
<feature type="compositionally biased region" description="Basic and acidic residues" evidence="4">
    <location>
        <begin position="61"/>
        <end position="76"/>
    </location>
</feature>
<dbReference type="EMBL" id="CAXAMM010005836">
    <property type="protein sequence ID" value="CAK9008830.1"/>
    <property type="molecule type" value="Genomic_DNA"/>
</dbReference>
<feature type="compositionally biased region" description="Low complexity" evidence="4">
    <location>
        <begin position="995"/>
        <end position="1007"/>
    </location>
</feature>
<feature type="compositionally biased region" description="Basic and acidic residues" evidence="4">
    <location>
        <begin position="100"/>
        <end position="125"/>
    </location>
</feature>
<evidence type="ECO:0000313" key="5">
    <source>
        <dbReference type="EMBL" id="CAK9008830.1"/>
    </source>
</evidence>
<dbReference type="InterPro" id="IPR002110">
    <property type="entry name" value="Ankyrin_rpt"/>
</dbReference>
<feature type="repeat" description="ANK" evidence="3">
    <location>
        <begin position="830"/>
        <end position="862"/>
    </location>
</feature>
<dbReference type="SMART" id="SM00248">
    <property type="entry name" value="ANK"/>
    <property type="match status" value="2"/>
</dbReference>
<feature type="region of interest" description="Disordered" evidence="4">
    <location>
        <begin position="1054"/>
        <end position="1086"/>
    </location>
</feature>
<accession>A0ABP0J396</accession>
<feature type="compositionally biased region" description="Polar residues" evidence="4">
    <location>
        <begin position="1059"/>
        <end position="1081"/>
    </location>
</feature>
<comment type="caution">
    <text evidence="5">The sequence shown here is derived from an EMBL/GenBank/DDBJ whole genome shotgun (WGS) entry which is preliminary data.</text>
</comment>
<dbReference type="Pfam" id="PF12796">
    <property type="entry name" value="Ank_2"/>
    <property type="match status" value="1"/>
</dbReference>
<evidence type="ECO:0000313" key="6">
    <source>
        <dbReference type="Proteomes" id="UP001642464"/>
    </source>
</evidence>
<keyword evidence="2 3" id="KW-0040">ANK repeat</keyword>
<feature type="region of interest" description="Disordered" evidence="4">
    <location>
        <begin position="951"/>
        <end position="1024"/>
    </location>
</feature>
<feature type="compositionally biased region" description="Polar residues" evidence="4">
    <location>
        <begin position="984"/>
        <end position="994"/>
    </location>
</feature>
<proteinExistence type="predicted"/>
<dbReference type="PANTHER" id="PTHR24201">
    <property type="entry name" value="ANK_REP_REGION DOMAIN-CONTAINING PROTEIN"/>
    <property type="match status" value="1"/>
</dbReference>
<feature type="repeat" description="ANK" evidence="3">
    <location>
        <begin position="797"/>
        <end position="829"/>
    </location>
</feature>
<feature type="compositionally biased region" description="Basic and acidic residues" evidence="4">
    <location>
        <begin position="1126"/>
        <end position="1135"/>
    </location>
</feature>
<dbReference type="InterPro" id="IPR050776">
    <property type="entry name" value="Ank_Repeat/CDKN_Inhibitor"/>
</dbReference>
<dbReference type="Proteomes" id="UP001642464">
    <property type="component" value="Unassembled WGS sequence"/>
</dbReference>
<dbReference type="InterPro" id="IPR036770">
    <property type="entry name" value="Ankyrin_rpt-contain_sf"/>
</dbReference>
<dbReference type="PROSITE" id="PS50297">
    <property type="entry name" value="ANK_REP_REGION"/>
    <property type="match status" value="2"/>
</dbReference>
<keyword evidence="6" id="KW-1185">Reference proteome</keyword>
<feature type="region of interest" description="Disordered" evidence="4">
    <location>
        <begin position="1111"/>
        <end position="1135"/>
    </location>
</feature>
<evidence type="ECO:0000256" key="3">
    <source>
        <dbReference type="PROSITE-ProRule" id="PRU00023"/>
    </source>
</evidence>